<comment type="subcellular location">
    <subcellularLocation>
        <location evidence="1">Cell membrane</location>
        <topology evidence="1">Multi-pass membrane protein</topology>
    </subcellularLocation>
</comment>
<feature type="transmembrane region" description="Helical" evidence="8">
    <location>
        <begin position="350"/>
        <end position="367"/>
    </location>
</feature>
<reference evidence="10" key="1">
    <citation type="submission" date="2020-08" db="EMBL/GenBank/DDBJ databases">
        <title>Lewinella bacteria from marine environments.</title>
        <authorList>
            <person name="Zhong Y."/>
        </authorList>
    </citation>
    <scope>NUCLEOTIDE SEQUENCE</scope>
    <source>
        <strain evidence="10">KCTC 42187</strain>
    </source>
</reference>
<dbReference type="EMBL" id="JACSIT010000139">
    <property type="protein sequence ID" value="MBC6995568.1"/>
    <property type="molecule type" value="Genomic_DNA"/>
</dbReference>
<dbReference type="PANTHER" id="PTHR33908:SF11">
    <property type="entry name" value="MEMBRANE PROTEIN"/>
    <property type="match status" value="1"/>
</dbReference>
<evidence type="ECO:0000256" key="8">
    <source>
        <dbReference type="SAM" id="Phobius"/>
    </source>
</evidence>
<dbReference type="RefSeq" id="WP_187467600.1">
    <property type="nucleotide sequence ID" value="NZ_JACSIT010000139.1"/>
</dbReference>
<organism evidence="10 11">
    <name type="scientific">Neolewinella lacunae</name>
    <dbReference type="NCBI Taxonomy" id="1517758"/>
    <lineage>
        <taxon>Bacteria</taxon>
        <taxon>Pseudomonadati</taxon>
        <taxon>Bacteroidota</taxon>
        <taxon>Saprospiria</taxon>
        <taxon>Saprospirales</taxon>
        <taxon>Lewinellaceae</taxon>
        <taxon>Neolewinella</taxon>
    </lineage>
</organism>
<dbReference type="GO" id="GO:0009103">
    <property type="term" value="P:lipopolysaccharide biosynthetic process"/>
    <property type="evidence" value="ECO:0007669"/>
    <property type="project" value="UniProtKB-ARBA"/>
</dbReference>
<accession>A0A923PQG5</accession>
<evidence type="ECO:0000256" key="5">
    <source>
        <dbReference type="ARBA" id="ARBA00022692"/>
    </source>
</evidence>
<evidence type="ECO:0000256" key="7">
    <source>
        <dbReference type="ARBA" id="ARBA00023136"/>
    </source>
</evidence>
<keyword evidence="3" id="KW-0328">Glycosyltransferase</keyword>
<keyword evidence="6 8" id="KW-1133">Transmembrane helix</keyword>
<dbReference type="GO" id="GO:0016763">
    <property type="term" value="F:pentosyltransferase activity"/>
    <property type="evidence" value="ECO:0007669"/>
    <property type="project" value="TreeGrafter"/>
</dbReference>
<evidence type="ECO:0000256" key="1">
    <source>
        <dbReference type="ARBA" id="ARBA00004651"/>
    </source>
</evidence>
<keyword evidence="7 8" id="KW-0472">Membrane</keyword>
<evidence type="ECO:0000259" key="9">
    <source>
        <dbReference type="Pfam" id="PF13231"/>
    </source>
</evidence>
<dbReference type="Proteomes" id="UP000650081">
    <property type="component" value="Unassembled WGS sequence"/>
</dbReference>
<evidence type="ECO:0000256" key="2">
    <source>
        <dbReference type="ARBA" id="ARBA00022475"/>
    </source>
</evidence>
<feature type="transmembrane region" description="Helical" evidence="8">
    <location>
        <begin position="288"/>
        <end position="307"/>
    </location>
</feature>
<dbReference type="InterPro" id="IPR038731">
    <property type="entry name" value="RgtA/B/C-like"/>
</dbReference>
<feature type="transmembrane region" description="Helical" evidence="8">
    <location>
        <begin position="60"/>
        <end position="93"/>
    </location>
</feature>
<feature type="transmembrane region" description="Helical" evidence="8">
    <location>
        <begin position="131"/>
        <end position="150"/>
    </location>
</feature>
<keyword evidence="11" id="KW-1185">Reference proteome</keyword>
<comment type="caution">
    <text evidence="10">The sequence shown here is derived from an EMBL/GenBank/DDBJ whole genome shotgun (WGS) entry which is preliminary data.</text>
</comment>
<name>A0A923PQG5_9BACT</name>
<evidence type="ECO:0000256" key="4">
    <source>
        <dbReference type="ARBA" id="ARBA00022679"/>
    </source>
</evidence>
<dbReference type="PANTHER" id="PTHR33908">
    <property type="entry name" value="MANNOSYLTRANSFERASE YKCB-RELATED"/>
    <property type="match status" value="1"/>
</dbReference>
<dbReference type="InterPro" id="IPR050297">
    <property type="entry name" value="LipidA_mod_glycosyltrf_83"/>
</dbReference>
<feature type="transmembrane region" description="Helical" evidence="8">
    <location>
        <begin position="105"/>
        <end position="125"/>
    </location>
</feature>
<keyword evidence="2" id="KW-1003">Cell membrane</keyword>
<evidence type="ECO:0000256" key="3">
    <source>
        <dbReference type="ARBA" id="ARBA00022676"/>
    </source>
</evidence>
<keyword evidence="5 8" id="KW-0812">Transmembrane</keyword>
<feature type="transmembrane region" description="Helical" evidence="8">
    <location>
        <begin position="198"/>
        <end position="223"/>
    </location>
</feature>
<dbReference type="Pfam" id="PF13231">
    <property type="entry name" value="PMT_2"/>
    <property type="match status" value="1"/>
</dbReference>
<protein>
    <submittedName>
        <fullName evidence="10">Glycosyltransferase family 39 protein</fullName>
    </submittedName>
</protein>
<keyword evidence="4" id="KW-0808">Transferase</keyword>
<proteinExistence type="predicted"/>
<feature type="domain" description="Glycosyltransferase RgtA/B/C/D-like" evidence="9">
    <location>
        <begin position="55"/>
        <end position="203"/>
    </location>
</feature>
<feature type="transmembrane region" description="Helical" evidence="8">
    <location>
        <begin position="319"/>
        <end position="338"/>
    </location>
</feature>
<dbReference type="GO" id="GO:0005886">
    <property type="term" value="C:plasma membrane"/>
    <property type="evidence" value="ECO:0007669"/>
    <property type="project" value="UniProtKB-SubCell"/>
</dbReference>
<evidence type="ECO:0000256" key="6">
    <source>
        <dbReference type="ARBA" id="ARBA00022989"/>
    </source>
</evidence>
<gene>
    <name evidence="10" type="ORF">H9S92_15475</name>
</gene>
<dbReference type="AlphaFoldDB" id="A0A923PQG5"/>
<evidence type="ECO:0000313" key="10">
    <source>
        <dbReference type="EMBL" id="MBC6995568.1"/>
    </source>
</evidence>
<evidence type="ECO:0000313" key="11">
    <source>
        <dbReference type="Proteomes" id="UP000650081"/>
    </source>
</evidence>
<sequence length="484" mass="54276">MRASHSLLLFFALAVALRWGSFFISVVDHDESTYIVIADELLRGERYLRDVVDTKPIGIFWIYAALISLTGGSIFALRLAAALVVGLGAWGLYWAGRRATGSTRVGLAAGIIYCWCCSIFTYYGLSPNTEIFFNLFTIAAVALAVAPRLGEGADPPFWHWPVAGGLLGLAFIIKPFAAAEALAIGLFLVWFYGRRGDWARLFAGGAALVGTFALPLAFVFFYFQRQGLLPEFYFFTFEVSAAYPVDLPWYLRLKYLGDYLLRYAPFVLLGAGAQVQSWRMRSKASIRWGTYLLLQFLLVTVVVLLTGKRFGHYQIQLHPVLALLAATWWTSGLTVYPWLRGASVQRWGPALLVVASLSLGLAFYGYFGKKEDQSAQIAAYLEPRLQPGETFFPINGWQITYHLLDRPAPTPYVHSSLLFLDHHVEAFQIDERAEAERLIANPTLQYLIGRAEDPEAETPLKARLLEVFVPYDTIGPRLLVWKRE</sequence>
<feature type="transmembrane region" description="Helical" evidence="8">
    <location>
        <begin position="162"/>
        <end position="192"/>
    </location>
</feature>